<evidence type="ECO:0000313" key="2">
    <source>
        <dbReference type="Proteomes" id="UP000664109"/>
    </source>
</evidence>
<comment type="caution">
    <text evidence="1">The sequence shown here is derived from an EMBL/GenBank/DDBJ whole genome shotgun (WGS) entry which is preliminary data.</text>
</comment>
<keyword evidence="2" id="KW-1185">Reference proteome</keyword>
<dbReference type="Proteomes" id="UP000664109">
    <property type="component" value="Unassembled WGS sequence"/>
</dbReference>
<sequence>MVTFSDSSAPAPAAVYVERELPRGGVPAYLAARRSGVRSFALWSDDRRRERTAAVVTLSAGAACRDTR</sequence>
<accession>A0ABS2V4C5</accession>
<organism evidence="1 2">
    <name type="scientific">Streptomyces zhihengii</name>
    <dbReference type="NCBI Taxonomy" id="1818004"/>
    <lineage>
        <taxon>Bacteria</taxon>
        <taxon>Bacillati</taxon>
        <taxon>Actinomycetota</taxon>
        <taxon>Actinomycetes</taxon>
        <taxon>Kitasatosporales</taxon>
        <taxon>Streptomycetaceae</taxon>
        <taxon>Streptomyces</taxon>
    </lineage>
</organism>
<proteinExistence type="predicted"/>
<reference evidence="1 2" key="1">
    <citation type="journal article" date="2016" name="Arch. Microbiol.">
        <title>Streptomyces zhihengii sp. nov., isolated from rhizospheric soil of Psammosilene tunicoides.</title>
        <authorList>
            <person name="Huang M.J."/>
            <person name="Fei J.J."/>
            <person name="Salam N."/>
            <person name="Kim C.J."/>
            <person name="Hozzein W.N."/>
            <person name="Xiao M."/>
            <person name="Huang H.Q."/>
            <person name="Li W.J."/>
        </authorList>
    </citation>
    <scope>NUCLEOTIDE SEQUENCE [LARGE SCALE GENOMIC DNA]</scope>
    <source>
        <strain evidence="1 2">YIM T102</strain>
    </source>
</reference>
<dbReference type="RefSeq" id="WP_205378369.1">
    <property type="nucleotide sequence ID" value="NZ_JAFEJA010000002.1"/>
</dbReference>
<protein>
    <submittedName>
        <fullName evidence="1">Uncharacterized protein</fullName>
    </submittedName>
</protein>
<name>A0ABS2V4C5_9ACTN</name>
<evidence type="ECO:0000313" key="1">
    <source>
        <dbReference type="EMBL" id="MBM9624362.1"/>
    </source>
</evidence>
<dbReference type="EMBL" id="JAFEJA010000002">
    <property type="protein sequence ID" value="MBM9624362.1"/>
    <property type="molecule type" value="Genomic_DNA"/>
</dbReference>
<gene>
    <name evidence="1" type="ORF">JE024_38010</name>
</gene>